<dbReference type="Pfam" id="PF12849">
    <property type="entry name" value="PBP_like_2"/>
    <property type="match status" value="1"/>
</dbReference>
<feature type="region of interest" description="Disordered" evidence="2">
    <location>
        <begin position="29"/>
        <end position="58"/>
    </location>
</feature>
<dbReference type="InterPro" id="IPR024370">
    <property type="entry name" value="PBP_domain"/>
</dbReference>
<sequence length="407" mass="43576">MTGFVHLTAGVAALALLAACGEPREAISLSDEPDETTQDADTAQAGAPAPTRRGSGRQGLRIVGSSTVFPFTTSVAENFGAKTEFPTPVVESVGTGGGMNLFCAGVGLDFPDMTGASRRMLASEYQLCRDNGVTSITEIRIGYDGIVFANSIEAEPVEFRLRDLYLALAAEIPAPLNTDGEPLLTAAGGLREGFSFSDAADYDCATFIANPFRRWSEVNSDLPAERIEVFGPPPTSGTRDALVELGIQGGARAISCMAELRASDRVRFNALASRLREDGPWIDGGEDDNVIVRTVHNTPGMFGVFGYSYLEQNADRVQGASIDGVEPTYETISEGDYPVSRSMFVYVKNQHDGVAPGLRDFIIELTDDEAWGPFGYLADRGLIALPEARRIQQARDARALTPMSAPE</sequence>
<dbReference type="PANTHER" id="PTHR30570:SF1">
    <property type="entry name" value="PHOSPHATE-BINDING PROTEIN PSTS"/>
    <property type="match status" value="1"/>
</dbReference>
<dbReference type="RefSeq" id="WP_150022475.1">
    <property type="nucleotide sequence ID" value="NZ_VWOJ01000001.1"/>
</dbReference>
<comment type="caution">
    <text evidence="4">The sequence shown here is derived from an EMBL/GenBank/DDBJ whole genome shotgun (WGS) entry which is preliminary data.</text>
</comment>
<organism evidence="4 5">
    <name type="scientific">Alkalicaulis satelles</name>
    <dbReference type="NCBI Taxonomy" id="2609175"/>
    <lineage>
        <taxon>Bacteria</taxon>
        <taxon>Pseudomonadati</taxon>
        <taxon>Pseudomonadota</taxon>
        <taxon>Alphaproteobacteria</taxon>
        <taxon>Maricaulales</taxon>
        <taxon>Maricaulaceae</taxon>
        <taxon>Alkalicaulis</taxon>
    </lineage>
</organism>
<evidence type="ECO:0000259" key="3">
    <source>
        <dbReference type="Pfam" id="PF12849"/>
    </source>
</evidence>
<evidence type="ECO:0000256" key="1">
    <source>
        <dbReference type="ARBA" id="ARBA00022729"/>
    </source>
</evidence>
<evidence type="ECO:0000313" key="4">
    <source>
        <dbReference type="EMBL" id="KAA5805443.1"/>
    </source>
</evidence>
<dbReference type="Gene3D" id="3.40.190.10">
    <property type="entry name" value="Periplasmic binding protein-like II"/>
    <property type="match status" value="2"/>
</dbReference>
<name>A0A5M6ZKU8_9PROT</name>
<evidence type="ECO:0000256" key="2">
    <source>
        <dbReference type="SAM" id="MobiDB-lite"/>
    </source>
</evidence>
<reference evidence="4 5" key="1">
    <citation type="submission" date="2019-09" db="EMBL/GenBank/DDBJ databases">
        <authorList>
            <person name="Kevbrin V."/>
            <person name="Grouzdev D.S."/>
        </authorList>
    </citation>
    <scope>NUCLEOTIDE SEQUENCE [LARGE SCALE GENOMIC DNA]</scope>
    <source>
        <strain evidence="4 5">G-192</strain>
    </source>
</reference>
<dbReference type="EMBL" id="VWOJ01000001">
    <property type="protein sequence ID" value="KAA5805443.1"/>
    <property type="molecule type" value="Genomic_DNA"/>
</dbReference>
<protein>
    <submittedName>
        <fullName evidence="4">Phosphate ABC transporter substrate-binding protein</fullName>
    </submittedName>
</protein>
<keyword evidence="1" id="KW-0732">Signal</keyword>
<dbReference type="InterPro" id="IPR050811">
    <property type="entry name" value="Phosphate_ABC_transporter"/>
</dbReference>
<feature type="domain" description="PBP" evidence="3">
    <location>
        <begin position="55"/>
        <end position="369"/>
    </location>
</feature>
<dbReference type="Proteomes" id="UP000325122">
    <property type="component" value="Unassembled WGS sequence"/>
</dbReference>
<dbReference type="SUPFAM" id="SSF53850">
    <property type="entry name" value="Periplasmic binding protein-like II"/>
    <property type="match status" value="1"/>
</dbReference>
<dbReference type="AlphaFoldDB" id="A0A5M6ZKU8"/>
<dbReference type="PANTHER" id="PTHR30570">
    <property type="entry name" value="PERIPLASMIC PHOSPHATE BINDING COMPONENT OF PHOSPHATE ABC TRANSPORTER"/>
    <property type="match status" value="1"/>
</dbReference>
<proteinExistence type="predicted"/>
<gene>
    <name evidence="4" type="ORF">F1654_05555</name>
</gene>
<keyword evidence="5" id="KW-1185">Reference proteome</keyword>
<evidence type="ECO:0000313" key="5">
    <source>
        <dbReference type="Proteomes" id="UP000325122"/>
    </source>
</evidence>
<accession>A0A5M6ZKU8</accession>
<feature type="compositionally biased region" description="Low complexity" evidence="2">
    <location>
        <begin position="39"/>
        <end position="51"/>
    </location>
</feature>